<feature type="transmembrane region" description="Helical" evidence="1">
    <location>
        <begin position="28"/>
        <end position="47"/>
    </location>
</feature>
<comment type="caution">
    <text evidence="2">The sequence shown here is derived from an EMBL/GenBank/DDBJ whole genome shotgun (WGS) entry which is preliminary data.</text>
</comment>
<proteinExistence type="predicted"/>
<feature type="transmembrane region" description="Helical" evidence="1">
    <location>
        <begin position="59"/>
        <end position="82"/>
    </location>
</feature>
<keyword evidence="3" id="KW-1185">Reference proteome</keyword>
<dbReference type="Proteomes" id="UP000019494">
    <property type="component" value="Unassembled WGS sequence"/>
</dbReference>
<reference evidence="3" key="1">
    <citation type="submission" date="2013-08" db="EMBL/GenBank/DDBJ databases">
        <title>Intrasporangium oryzae NRRL B-24470.</title>
        <authorList>
            <person name="Liu H."/>
            <person name="Wang G."/>
        </authorList>
    </citation>
    <scope>NUCLEOTIDE SEQUENCE [LARGE SCALE GENOMIC DNA]</scope>
    <source>
        <strain evidence="3">Q5-1</strain>
    </source>
</reference>
<dbReference type="Pfam" id="PF19853">
    <property type="entry name" value="DUF6328"/>
    <property type="match status" value="1"/>
</dbReference>
<evidence type="ECO:0008006" key="4">
    <source>
        <dbReference type="Google" id="ProtNLM"/>
    </source>
</evidence>
<feature type="transmembrane region" description="Helical" evidence="1">
    <location>
        <begin position="128"/>
        <end position="149"/>
    </location>
</feature>
<keyword evidence="1" id="KW-0812">Transmembrane</keyword>
<dbReference type="PATRIC" id="fig|584657.3.peg.1578"/>
<accession>W9GRM1</accession>
<gene>
    <name evidence="2" type="ORF">N864_20905</name>
</gene>
<organism evidence="2 3">
    <name type="scientific">Intrasporangium chromatireducens Q5-1</name>
    <dbReference type="NCBI Taxonomy" id="584657"/>
    <lineage>
        <taxon>Bacteria</taxon>
        <taxon>Bacillati</taxon>
        <taxon>Actinomycetota</taxon>
        <taxon>Actinomycetes</taxon>
        <taxon>Micrococcales</taxon>
        <taxon>Intrasporangiaceae</taxon>
        <taxon>Intrasporangium</taxon>
    </lineage>
</organism>
<evidence type="ECO:0000313" key="2">
    <source>
        <dbReference type="EMBL" id="EWT06494.1"/>
    </source>
</evidence>
<name>W9GRM1_9MICO</name>
<evidence type="ECO:0000313" key="3">
    <source>
        <dbReference type="Proteomes" id="UP000019494"/>
    </source>
</evidence>
<evidence type="ECO:0000256" key="1">
    <source>
        <dbReference type="SAM" id="Phobius"/>
    </source>
</evidence>
<dbReference type="AlphaFoldDB" id="W9GRM1"/>
<sequence length="170" mass="18906">MHGDEPYSRNESDGQRLDRNFNEQLQEVRIAQAGVQILFAFLLTLPFQSRFTVLTPVQLRIYFVILTASAFSVVFFTAPVAIHRVLFRRGVKDFIVKYTSGLLSWGLFTLALAVVGGVVLVLDVLFSPVLAIVTGAAVALLALALWVAVPEWHKRTTPSHNREEEPPGDD</sequence>
<dbReference type="InterPro" id="IPR046291">
    <property type="entry name" value="DUF6328"/>
</dbReference>
<dbReference type="EMBL" id="AWQS01000045">
    <property type="protein sequence ID" value="EWT06494.1"/>
    <property type="molecule type" value="Genomic_DNA"/>
</dbReference>
<protein>
    <recommendedName>
        <fullName evidence="4">Sodium:proton antiporter</fullName>
    </recommendedName>
</protein>
<keyword evidence="1" id="KW-1133">Transmembrane helix</keyword>
<keyword evidence="1" id="KW-0472">Membrane</keyword>
<dbReference type="RefSeq" id="WP_034715391.1">
    <property type="nucleotide sequence ID" value="NZ_AWQS01000045.1"/>
</dbReference>
<feature type="transmembrane region" description="Helical" evidence="1">
    <location>
        <begin position="102"/>
        <end position="122"/>
    </location>
</feature>